<name>A0A6P3VJB2_CLUHA</name>
<proteinExistence type="inferred from homology"/>
<dbReference type="GO" id="GO:0046914">
    <property type="term" value="F:transition metal ion binding"/>
    <property type="evidence" value="ECO:0007669"/>
    <property type="project" value="InterPro"/>
</dbReference>
<dbReference type="PANTHER" id="PTHR11639:SF119">
    <property type="entry name" value="PROTEIN S100"/>
    <property type="match status" value="1"/>
</dbReference>
<evidence type="ECO:0000256" key="3">
    <source>
        <dbReference type="ARBA" id="ARBA00022737"/>
    </source>
</evidence>
<reference evidence="8" key="1">
    <citation type="submission" date="2025-08" db="UniProtKB">
        <authorList>
            <consortium name="RefSeq"/>
        </authorList>
    </citation>
    <scope>IDENTIFICATION</scope>
</reference>
<dbReference type="Pfam" id="PF01023">
    <property type="entry name" value="S_100"/>
    <property type="match status" value="1"/>
</dbReference>
<dbReference type="GO" id="GO:0005509">
    <property type="term" value="F:calcium ion binding"/>
    <property type="evidence" value="ECO:0007669"/>
    <property type="project" value="InterPro"/>
</dbReference>
<dbReference type="GeneID" id="105891832"/>
<keyword evidence="2 5" id="KW-0479">Metal-binding</keyword>
<evidence type="ECO:0000256" key="4">
    <source>
        <dbReference type="ARBA" id="ARBA00022837"/>
    </source>
</evidence>
<evidence type="ECO:0000256" key="5">
    <source>
        <dbReference type="RuleBase" id="RU361184"/>
    </source>
</evidence>
<dbReference type="PROSITE" id="PS00018">
    <property type="entry name" value="EF_HAND_1"/>
    <property type="match status" value="1"/>
</dbReference>
<feature type="domain" description="EF-hand" evidence="6">
    <location>
        <begin position="49"/>
        <end position="84"/>
    </location>
</feature>
<dbReference type="InterPro" id="IPR001751">
    <property type="entry name" value="S100/CaBP7/8-like_CS"/>
</dbReference>
<sequence>MSRLFGAMATLIEVFREHAGKDGDASTLSKSEVKSLLTKEFGAKLDSAKDKGAVDEMFKALDANADGTVDFTEFVTMVAALTVMMQGS</sequence>
<dbReference type="InterPro" id="IPR011992">
    <property type="entry name" value="EF-hand-dom_pair"/>
</dbReference>
<dbReference type="GO" id="GO:0005737">
    <property type="term" value="C:cytoplasm"/>
    <property type="evidence" value="ECO:0007669"/>
    <property type="project" value="TreeGrafter"/>
</dbReference>
<organism evidence="7 8">
    <name type="scientific">Clupea harengus</name>
    <name type="common">Atlantic herring</name>
    <dbReference type="NCBI Taxonomy" id="7950"/>
    <lineage>
        <taxon>Eukaryota</taxon>
        <taxon>Metazoa</taxon>
        <taxon>Chordata</taxon>
        <taxon>Craniata</taxon>
        <taxon>Vertebrata</taxon>
        <taxon>Euteleostomi</taxon>
        <taxon>Actinopterygii</taxon>
        <taxon>Neopterygii</taxon>
        <taxon>Teleostei</taxon>
        <taxon>Clupei</taxon>
        <taxon>Clupeiformes</taxon>
        <taxon>Clupeoidei</taxon>
        <taxon>Clupeidae</taxon>
        <taxon>Clupea</taxon>
    </lineage>
</organism>
<keyword evidence="3" id="KW-0677">Repeat</keyword>
<dbReference type="AlphaFoldDB" id="A0A6P3VJB2"/>
<keyword evidence="4 5" id="KW-0106">Calcium</keyword>
<evidence type="ECO:0000256" key="1">
    <source>
        <dbReference type="ARBA" id="ARBA00007323"/>
    </source>
</evidence>
<dbReference type="RefSeq" id="XP_012673467.2">
    <property type="nucleotide sequence ID" value="XM_012818013.3"/>
</dbReference>
<dbReference type="Pfam" id="PF00036">
    <property type="entry name" value="EF-hand_1"/>
    <property type="match status" value="1"/>
</dbReference>
<gene>
    <name evidence="8" type="primary">LOC105891832</name>
</gene>
<dbReference type="KEGG" id="char:105891832"/>
<dbReference type="InterPro" id="IPR002048">
    <property type="entry name" value="EF_hand_dom"/>
</dbReference>
<keyword evidence="7" id="KW-1185">Reference proteome</keyword>
<dbReference type="PANTHER" id="PTHR11639">
    <property type="entry name" value="S100 CALCIUM-BINDING PROTEIN"/>
    <property type="match status" value="1"/>
</dbReference>
<dbReference type="SUPFAM" id="SSF47473">
    <property type="entry name" value="EF-hand"/>
    <property type="match status" value="1"/>
</dbReference>
<dbReference type="InterPro" id="IPR034325">
    <property type="entry name" value="S-100_dom"/>
</dbReference>
<dbReference type="SMART" id="SM00054">
    <property type="entry name" value="EFh"/>
    <property type="match status" value="1"/>
</dbReference>
<dbReference type="Proteomes" id="UP000515152">
    <property type="component" value="Chromosome 11"/>
</dbReference>
<protein>
    <recommendedName>
        <fullName evidence="5">Protein S100</fullName>
    </recommendedName>
    <alternativeName>
        <fullName evidence="5">S100 calcium-binding protein</fullName>
    </alternativeName>
</protein>
<dbReference type="PROSITE" id="PS50222">
    <property type="entry name" value="EF_HAND_2"/>
    <property type="match status" value="1"/>
</dbReference>
<dbReference type="OrthoDB" id="26525at2759"/>
<evidence type="ECO:0000313" key="7">
    <source>
        <dbReference type="Proteomes" id="UP000515152"/>
    </source>
</evidence>
<dbReference type="SMART" id="SM01394">
    <property type="entry name" value="S_100"/>
    <property type="match status" value="1"/>
</dbReference>
<dbReference type="Gene3D" id="1.10.238.10">
    <property type="entry name" value="EF-hand"/>
    <property type="match status" value="1"/>
</dbReference>
<dbReference type="InterPro" id="IPR013787">
    <property type="entry name" value="S100_Ca-bd_sub"/>
</dbReference>
<dbReference type="CDD" id="cd00213">
    <property type="entry name" value="S-100"/>
    <property type="match status" value="1"/>
</dbReference>
<comment type="similarity">
    <text evidence="1 5">Belongs to the S-100 family.</text>
</comment>
<evidence type="ECO:0000313" key="8">
    <source>
        <dbReference type="RefSeq" id="XP_012673467.2"/>
    </source>
</evidence>
<evidence type="ECO:0000259" key="6">
    <source>
        <dbReference type="PROSITE" id="PS50222"/>
    </source>
</evidence>
<evidence type="ECO:0000256" key="2">
    <source>
        <dbReference type="ARBA" id="ARBA00022723"/>
    </source>
</evidence>
<accession>A0A6P3VJB2</accession>
<dbReference type="GO" id="GO:0048306">
    <property type="term" value="F:calcium-dependent protein binding"/>
    <property type="evidence" value="ECO:0007669"/>
    <property type="project" value="TreeGrafter"/>
</dbReference>
<dbReference type="PROSITE" id="PS00303">
    <property type="entry name" value="S100_CABP"/>
    <property type="match status" value="1"/>
</dbReference>
<dbReference type="InterPro" id="IPR018247">
    <property type="entry name" value="EF_Hand_1_Ca_BS"/>
</dbReference>